<protein>
    <submittedName>
        <fullName evidence="2">Uncharacterized protein</fullName>
    </submittedName>
</protein>
<accession>A0A9Q0RQ11</accession>
<name>A0A9Q0RQ11_BLOTA</name>
<keyword evidence="1" id="KW-0472">Membrane</keyword>
<evidence type="ECO:0000313" key="3">
    <source>
        <dbReference type="Proteomes" id="UP001142055"/>
    </source>
</evidence>
<proteinExistence type="predicted"/>
<keyword evidence="1" id="KW-0812">Transmembrane</keyword>
<feature type="transmembrane region" description="Helical" evidence="1">
    <location>
        <begin position="111"/>
        <end position="132"/>
    </location>
</feature>
<evidence type="ECO:0000313" key="2">
    <source>
        <dbReference type="EMBL" id="KAJ6224018.1"/>
    </source>
</evidence>
<sequence length="133" mass="15690">MGLCSDHRTCTIEEFTSNIGQMIEKEIVVVNDDSKGEENVKDKSKLKNDVIYVKKMYKCNEINEFGYCYCSDCRTCLNDTMGNKSRERLFGRLNVRHTFRDTRLRQGDPRYFSMVFGTIFTLVNLYIIFFIFQ</sequence>
<evidence type="ECO:0000256" key="1">
    <source>
        <dbReference type="SAM" id="Phobius"/>
    </source>
</evidence>
<gene>
    <name evidence="2" type="ORF">RDWZM_002563</name>
</gene>
<reference evidence="2" key="1">
    <citation type="submission" date="2022-12" db="EMBL/GenBank/DDBJ databases">
        <title>Genome assemblies of Blomia tropicalis.</title>
        <authorList>
            <person name="Cui Y."/>
        </authorList>
    </citation>
    <scope>NUCLEOTIDE SEQUENCE</scope>
    <source>
        <tissue evidence="2">Adult mites</tissue>
    </source>
</reference>
<keyword evidence="3" id="KW-1185">Reference proteome</keyword>
<dbReference type="Proteomes" id="UP001142055">
    <property type="component" value="Chromosome 1"/>
</dbReference>
<dbReference type="AlphaFoldDB" id="A0A9Q0RQ11"/>
<comment type="caution">
    <text evidence="2">The sequence shown here is derived from an EMBL/GenBank/DDBJ whole genome shotgun (WGS) entry which is preliminary data.</text>
</comment>
<dbReference type="EMBL" id="JAPWDV010000001">
    <property type="protein sequence ID" value="KAJ6224018.1"/>
    <property type="molecule type" value="Genomic_DNA"/>
</dbReference>
<organism evidence="2 3">
    <name type="scientific">Blomia tropicalis</name>
    <name type="common">Mite</name>
    <dbReference type="NCBI Taxonomy" id="40697"/>
    <lineage>
        <taxon>Eukaryota</taxon>
        <taxon>Metazoa</taxon>
        <taxon>Ecdysozoa</taxon>
        <taxon>Arthropoda</taxon>
        <taxon>Chelicerata</taxon>
        <taxon>Arachnida</taxon>
        <taxon>Acari</taxon>
        <taxon>Acariformes</taxon>
        <taxon>Sarcoptiformes</taxon>
        <taxon>Astigmata</taxon>
        <taxon>Glycyphagoidea</taxon>
        <taxon>Echimyopodidae</taxon>
        <taxon>Blomia</taxon>
    </lineage>
</organism>
<keyword evidence="1" id="KW-1133">Transmembrane helix</keyword>